<keyword evidence="2" id="KW-1185">Reference proteome</keyword>
<dbReference type="Proteomes" id="UP000269945">
    <property type="component" value="Unassembled WGS sequence"/>
</dbReference>
<comment type="caution">
    <text evidence="1">The sequence shown here is derived from an EMBL/GenBank/DDBJ whole genome shotgun (WGS) entry which is preliminary data.</text>
</comment>
<dbReference type="EMBL" id="CYRY02000897">
    <property type="protein sequence ID" value="VCW51538.1"/>
    <property type="molecule type" value="Genomic_DNA"/>
</dbReference>
<organism evidence="1 2">
    <name type="scientific">Gulo gulo</name>
    <name type="common">Wolverine</name>
    <name type="synonym">Gluton</name>
    <dbReference type="NCBI Taxonomy" id="48420"/>
    <lineage>
        <taxon>Eukaryota</taxon>
        <taxon>Metazoa</taxon>
        <taxon>Chordata</taxon>
        <taxon>Craniata</taxon>
        <taxon>Vertebrata</taxon>
        <taxon>Euteleostomi</taxon>
        <taxon>Mammalia</taxon>
        <taxon>Eutheria</taxon>
        <taxon>Laurasiatheria</taxon>
        <taxon>Carnivora</taxon>
        <taxon>Caniformia</taxon>
        <taxon>Musteloidea</taxon>
        <taxon>Mustelidae</taxon>
        <taxon>Guloninae</taxon>
        <taxon>Gulo</taxon>
    </lineage>
</organism>
<sequence>MCSRSFAQDSPEWGRWSQHVCHVSCSFMIEHAVECAYAGGHLTGASGPESTMTSICAR</sequence>
<accession>A0A9X9PTE9</accession>
<evidence type="ECO:0000313" key="2">
    <source>
        <dbReference type="Proteomes" id="UP000269945"/>
    </source>
</evidence>
<gene>
    <name evidence="1" type="ORF">BN2614_LOCUS2</name>
</gene>
<name>A0A9X9PTE9_GULGU</name>
<evidence type="ECO:0000313" key="1">
    <source>
        <dbReference type="EMBL" id="VCW51538.1"/>
    </source>
</evidence>
<reference evidence="1 2" key="1">
    <citation type="submission" date="2018-10" db="EMBL/GenBank/DDBJ databases">
        <authorList>
            <person name="Ekblom R."/>
            <person name="Jareborg N."/>
        </authorList>
    </citation>
    <scope>NUCLEOTIDE SEQUENCE [LARGE SCALE GENOMIC DNA]</scope>
    <source>
        <tissue evidence="1">Muscle</tissue>
    </source>
</reference>
<protein>
    <submittedName>
        <fullName evidence="1">Uncharacterized protein</fullName>
    </submittedName>
</protein>
<proteinExistence type="predicted"/>
<dbReference type="AlphaFoldDB" id="A0A9X9PTE9"/>